<sequence length="219" mass="24518">MKKRYTAFTLVEMLIVMGIIIILMAVGIASGRFAIRRANKIEHQNAAENIYQAAQSYYADHKEFPISLARTTPSFGEVMGVYLSEYIDDFNGGSEASYGYAVDKTGQVLLICVTYGGKEDLNRQGIYCTGNGMGLGNVPTKKDISYSNQDYSDYNYAVNIFEISCANWDSEQKDWIEDGSLECQPDEMILEEVEDTPGPVYIDPCKDCEYITPVYPPSF</sequence>
<feature type="transmembrane region" description="Helical" evidence="1">
    <location>
        <begin position="6"/>
        <end position="30"/>
    </location>
</feature>
<protein>
    <recommendedName>
        <fullName evidence="4">Type II secretion system protein</fullName>
    </recommendedName>
</protein>
<reference evidence="3" key="1">
    <citation type="journal article" date="2015" name="MBio">
        <title>Genome-Resolved Metagenomic Analysis Reveals Roles for Candidate Phyla and Other Microbial Community Members in Biogeochemical Transformations in Oil Reservoirs.</title>
        <authorList>
            <person name="Hu P."/>
            <person name="Tom L."/>
            <person name="Singh A."/>
            <person name="Thomas B.C."/>
            <person name="Baker B.J."/>
            <person name="Piceno Y.M."/>
            <person name="Andersen G.L."/>
            <person name="Banfield J.F."/>
        </authorList>
    </citation>
    <scope>NUCLEOTIDE SEQUENCE [LARGE SCALE GENOMIC DNA]</scope>
</reference>
<evidence type="ECO:0008006" key="4">
    <source>
        <dbReference type="Google" id="ProtNLM"/>
    </source>
</evidence>
<dbReference type="InterPro" id="IPR045584">
    <property type="entry name" value="Pilin-like"/>
</dbReference>
<dbReference type="Proteomes" id="UP000053904">
    <property type="component" value="Unassembled WGS sequence"/>
</dbReference>
<dbReference type="InterPro" id="IPR012902">
    <property type="entry name" value="N_methyl_site"/>
</dbReference>
<organism evidence="2 3">
    <name type="scientific">candidate division WS6 bacterium 34_10</name>
    <dbReference type="NCBI Taxonomy" id="1641389"/>
    <lineage>
        <taxon>Bacteria</taxon>
        <taxon>Candidatus Dojkabacteria</taxon>
    </lineage>
</organism>
<evidence type="ECO:0000313" key="3">
    <source>
        <dbReference type="Proteomes" id="UP000053904"/>
    </source>
</evidence>
<comment type="caution">
    <text evidence="2">The sequence shown here is derived from an EMBL/GenBank/DDBJ whole genome shotgun (WGS) entry which is preliminary data.</text>
</comment>
<gene>
    <name evidence="2" type="ORF">XD93_1218</name>
</gene>
<proteinExistence type="predicted"/>
<keyword evidence="1" id="KW-0812">Transmembrane</keyword>
<dbReference type="EMBL" id="LGGO01000247">
    <property type="protein sequence ID" value="KUK75882.1"/>
    <property type="molecule type" value="Genomic_DNA"/>
</dbReference>
<dbReference type="SUPFAM" id="SSF54523">
    <property type="entry name" value="Pili subunits"/>
    <property type="match status" value="1"/>
</dbReference>
<accession>A0A124FWU0</accession>
<dbReference type="Pfam" id="PF07963">
    <property type="entry name" value="N_methyl"/>
    <property type="match status" value="1"/>
</dbReference>
<name>A0A124FWU0_9BACT</name>
<keyword evidence="1" id="KW-0472">Membrane</keyword>
<keyword evidence="1" id="KW-1133">Transmembrane helix</keyword>
<dbReference type="AlphaFoldDB" id="A0A124FWU0"/>
<evidence type="ECO:0000256" key="1">
    <source>
        <dbReference type="SAM" id="Phobius"/>
    </source>
</evidence>
<dbReference type="Gene3D" id="3.30.700.10">
    <property type="entry name" value="Glycoprotein, Type 4 Pilin"/>
    <property type="match status" value="1"/>
</dbReference>
<evidence type="ECO:0000313" key="2">
    <source>
        <dbReference type="EMBL" id="KUK75882.1"/>
    </source>
</evidence>